<dbReference type="AlphaFoldDB" id="A0A183T1I9"/>
<protein>
    <submittedName>
        <fullName evidence="1 3">Uncharacterized protein</fullName>
    </submittedName>
</protein>
<reference evidence="3" key="1">
    <citation type="submission" date="2016-06" db="UniProtKB">
        <authorList>
            <consortium name="WormBaseParasite"/>
        </authorList>
    </citation>
    <scope>IDENTIFICATION</scope>
</reference>
<dbReference type="Proteomes" id="UP000275846">
    <property type="component" value="Unassembled WGS sequence"/>
</dbReference>
<accession>A0A183T1I9</accession>
<evidence type="ECO:0000313" key="3">
    <source>
        <dbReference type="WBParaSite" id="SSLN_0001073601-mRNA-1"/>
    </source>
</evidence>
<evidence type="ECO:0000313" key="1">
    <source>
        <dbReference type="EMBL" id="VDL96722.1"/>
    </source>
</evidence>
<proteinExistence type="predicted"/>
<name>A0A183T1I9_SCHSO</name>
<sequence>MISRPITLSPPLPRSSFISAGRNNVGKTCVSWLRRQLLVTRLSAPTTTRNFAPNGCGWAGVVEPIWTPTSEQFGSARARYFFPPPPPHPPSLFRMRALGDTEGTATAGPALSATPTAGVIWLRPNRRRCCEGHQKPAEGASSPQCYA</sequence>
<gene>
    <name evidence="1" type="ORF">SSLN_LOCUS10337</name>
</gene>
<dbReference type="EMBL" id="UYSU01035807">
    <property type="protein sequence ID" value="VDL96722.1"/>
    <property type="molecule type" value="Genomic_DNA"/>
</dbReference>
<evidence type="ECO:0000313" key="2">
    <source>
        <dbReference type="Proteomes" id="UP000275846"/>
    </source>
</evidence>
<keyword evidence="2" id="KW-1185">Reference proteome</keyword>
<organism evidence="3">
    <name type="scientific">Schistocephalus solidus</name>
    <name type="common">Tapeworm</name>
    <dbReference type="NCBI Taxonomy" id="70667"/>
    <lineage>
        <taxon>Eukaryota</taxon>
        <taxon>Metazoa</taxon>
        <taxon>Spiralia</taxon>
        <taxon>Lophotrochozoa</taxon>
        <taxon>Platyhelminthes</taxon>
        <taxon>Cestoda</taxon>
        <taxon>Eucestoda</taxon>
        <taxon>Diphyllobothriidea</taxon>
        <taxon>Diphyllobothriidae</taxon>
        <taxon>Schistocephalus</taxon>
    </lineage>
</organism>
<dbReference type="WBParaSite" id="SSLN_0001073601-mRNA-1">
    <property type="protein sequence ID" value="SSLN_0001073601-mRNA-1"/>
    <property type="gene ID" value="SSLN_0001073601"/>
</dbReference>
<reference evidence="1 2" key="2">
    <citation type="submission" date="2018-11" db="EMBL/GenBank/DDBJ databases">
        <authorList>
            <consortium name="Pathogen Informatics"/>
        </authorList>
    </citation>
    <scope>NUCLEOTIDE SEQUENCE [LARGE SCALE GENOMIC DNA]</scope>
    <source>
        <strain evidence="1 2">NST_G2</strain>
    </source>
</reference>